<evidence type="ECO:0000313" key="1">
    <source>
        <dbReference type="EMBL" id="OAD91971.1"/>
    </source>
</evidence>
<accession>A0A1A9LGU2</accession>
<dbReference type="Gene3D" id="2.30.29.80">
    <property type="match status" value="1"/>
</dbReference>
<evidence type="ECO:0000313" key="2">
    <source>
        <dbReference type="Proteomes" id="UP000077552"/>
    </source>
</evidence>
<protein>
    <submittedName>
        <fullName evidence="1">Uncharacterized protein</fullName>
    </submittedName>
</protein>
<dbReference type="RefSeq" id="WP_068761257.1">
    <property type="nucleotide sequence ID" value="NZ_LXIE01000007.1"/>
</dbReference>
<sequence>MSSVKTYSTIAKNTSTQDDLDYEFLRKKGIEYIESLGSGLWTDYNAYDPGITILEVLCYAITDLGARLSLPLENILAEENNPSFLNEQFLTAENALPIKPVAALDYRKLFIDIEGVKNAWLKKHEKKVYANCKENKLSYRPFEIKEKYKKDFLLNGLYDVLVELDELDVEIFNTEAKQIKEIKRLKNKVRTVYHAHRNLCEDVIEIEEVENHPVAVCAIVELKPEADEDKIHAEILYTIDEYLSPSLRFYSLKEMLEKGYASDEIFNGPLLNNGFIDNSELRKTELRKEVRLTDLIDLIQKIEGVDVIRDITINNCDGKTESKKIWNLCVPVGKKPKRCDKSSFSYYKGFLPLNINKKAVKDYLEAIYDEIEANILDIASQKKSLELPVGNYSGVGDYSTIQNDFPEVYGVGELGVKSTATIAERAKVKELKAYLLFFDQIFASYFAHLKNVKDIFSINGELDKSYFTQMVENVKDLSELVSANYSSDENITDILFSDLDDKVLRRNKMLDHLLSRFAENFSEYAFLMKQLYGSNTDAAVIKTKERFLHQYGMIGCERSLSFNYYEQEDADLWDTGNVSAFQKRIALLSGNPNYFRRNFSDDPLEIYEEIDTDGIIEYRFRFRSKNKEILSSSSKHYHNLASLYKEILDVKNYGRFAENYEIKVNVAGKFYFNLTNPNIPETTDEDHVIARKISSYTTQAGAETAIAKTVAFINTLDFNEGMYVIEHILLRPDVTTDTAPENTFLPICTDNCEGCEGIDPYSFRVSIVLPGWTERYSNVDFRRFLEELIQKELPAHIMAKICWIGYPKSYVTKGDENEMVELEKAYKEWLFAKTDIGQKQPTTKLKRLIKIMSTLHTIYTQGKLHVCDDDEEQQDIILGRTNLGKL</sequence>
<name>A0A1A9LGU2_9FLAO</name>
<gene>
    <name evidence="1" type="ORF">A7A78_10195</name>
</gene>
<dbReference type="Proteomes" id="UP000077552">
    <property type="component" value="Unassembled WGS sequence"/>
</dbReference>
<dbReference type="OrthoDB" id="8263000at2"/>
<keyword evidence="2" id="KW-1185">Reference proteome</keyword>
<proteinExistence type="predicted"/>
<organism evidence="1 2">
    <name type="scientific">Aequorivita soesokkakensis</name>
    <dbReference type="NCBI Taxonomy" id="1385699"/>
    <lineage>
        <taxon>Bacteria</taxon>
        <taxon>Pseudomonadati</taxon>
        <taxon>Bacteroidota</taxon>
        <taxon>Flavobacteriia</taxon>
        <taxon>Flavobacteriales</taxon>
        <taxon>Flavobacteriaceae</taxon>
        <taxon>Aequorivita</taxon>
    </lineage>
</organism>
<reference evidence="1 2" key="1">
    <citation type="submission" date="2016-05" db="EMBL/GenBank/DDBJ databases">
        <title>Genome sequencing of Vitellibacter soesokkakensis RSSK-12.</title>
        <authorList>
            <person name="Thevarajoo S."/>
            <person name="Selvaratnam C."/>
            <person name="Goh K.M."/>
            <person name="Chan K.-G."/>
            <person name="Chong C.S."/>
        </authorList>
    </citation>
    <scope>NUCLEOTIDE SEQUENCE [LARGE SCALE GENOMIC DNA]</scope>
    <source>
        <strain evidence="1 2">RSSK-12</strain>
    </source>
</reference>
<dbReference type="EMBL" id="LXIE01000007">
    <property type="protein sequence ID" value="OAD91971.1"/>
    <property type="molecule type" value="Genomic_DNA"/>
</dbReference>
<dbReference type="STRING" id="1385699.A7A78_10195"/>
<dbReference type="AlphaFoldDB" id="A0A1A9LGU2"/>
<comment type="caution">
    <text evidence="1">The sequence shown here is derived from an EMBL/GenBank/DDBJ whole genome shotgun (WGS) entry which is preliminary data.</text>
</comment>